<proteinExistence type="predicted"/>
<dbReference type="Proteomes" id="UP001139103">
    <property type="component" value="Unassembled WGS sequence"/>
</dbReference>
<protein>
    <recommendedName>
        <fullName evidence="4">HEAT repeat domain-containing protein</fullName>
    </recommendedName>
</protein>
<evidence type="ECO:0000313" key="2">
    <source>
        <dbReference type="EMBL" id="MCC9627860.1"/>
    </source>
</evidence>
<keyword evidence="3" id="KW-1185">Reference proteome</keyword>
<dbReference type="AlphaFoldDB" id="A0A9X1MKC5"/>
<feature type="region of interest" description="Disordered" evidence="1">
    <location>
        <begin position="160"/>
        <end position="193"/>
    </location>
</feature>
<evidence type="ECO:0000256" key="1">
    <source>
        <dbReference type="SAM" id="MobiDB-lite"/>
    </source>
</evidence>
<evidence type="ECO:0000313" key="3">
    <source>
        <dbReference type="Proteomes" id="UP001139103"/>
    </source>
</evidence>
<accession>A0A9X1MKC5</accession>
<name>A0A9X1MKC5_9BACT</name>
<comment type="caution">
    <text evidence="2">The sequence shown here is derived from an EMBL/GenBank/DDBJ whole genome shotgun (WGS) entry which is preliminary data.</text>
</comment>
<gene>
    <name evidence="2" type="ORF">LOC68_05590</name>
</gene>
<evidence type="ECO:0008006" key="4">
    <source>
        <dbReference type="Google" id="ProtNLM"/>
    </source>
</evidence>
<dbReference type="EMBL" id="JAJKFT010000004">
    <property type="protein sequence ID" value="MCC9627860.1"/>
    <property type="molecule type" value="Genomic_DNA"/>
</dbReference>
<organism evidence="2 3">
    <name type="scientific">Blastopirellula sediminis</name>
    <dbReference type="NCBI Taxonomy" id="2894196"/>
    <lineage>
        <taxon>Bacteria</taxon>
        <taxon>Pseudomonadati</taxon>
        <taxon>Planctomycetota</taxon>
        <taxon>Planctomycetia</taxon>
        <taxon>Pirellulales</taxon>
        <taxon>Pirellulaceae</taxon>
        <taxon>Blastopirellula</taxon>
    </lineage>
</organism>
<dbReference type="RefSeq" id="WP_230216606.1">
    <property type="nucleotide sequence ID" value="NZ_JAJKFT010000004.1"/>
</dbReference>
<sequence length="377" mass="41819">MYQLLFSPRGLASLLIVAIAIVGAAPYICASYLQSYADAQLAQAPDDDIEFYLRRQLEISSHPEEDLIDALSSERAPLALAATNVLKQKRGRWRDQAAIRYRDEAIEIAVQLSARWEQLSPTARQAAVHLAEDVATWNLGLEPEESRQFNEAIDQILRRSAAASPADDSRPLLSALTMLPPPQQSARPHEYETPEQIAAAPGGYLSVVPEHPDAKVARQLHAPSGFPSAAALTSKPIDPQGNNREPFGSTGSMGIAPGVLPESARPSFPTDLTKLADVDVMHWLHDSRPEVIELAEKELLRRRFQPFELDMARKLTSPSVQDRLRLAKELSIETDFDRKMWLVELAHDVDADVRIVAQKQLMQLRITDRGAPAETPR</sequence>
<reference evidence="2" key="1">
    <citation type="submission" date="2021-11" db="EMBL/GenBank/DDBJ databases">
        <title>Genome sequence.</title>
        <authorList>
            <person name="Sun Q."/>
        </authorList>
    </citation>
    <scope>NUCLEOTIDE SEQUENCE</scope>
    <source>
        <strain evidence="2">JC732</strain>
    </source>
</reference>